<organism evidence="3 4">
    <name type="scientific">Handroanthus impetiginosus</name>
    <dbReference type="NCBI Taxonomy" id="429701"/>
    <lineage>
        <taxon>Eukaryota</taxon>
        <taxon>Viridiplantae</taxon>
        <taxon>Streptophyta</taxon>
        <taxon>Embryophyta</taxon>
        <taxon>Tracheophyta</taxon>
        <taxon>Spermatophyta</taxon>
        <taxon>Magnoliopsida</taxon>
        <taxon>eudicotyledons</taxon>
        <taxon>Gunneridae</taxon>
        <taxon>Pentapetalae</taxon>
        <taxon>asterids</taxon>
        <taxon>lamiids</taxon>
        <taxon>Lamiales</taxon>
        <taxon>Bignoniaceae</taxon>
        <taxon>Crescentiina</taxon>
        <taxon>Tabebuia alliance</taxon>
        <taxon>Handroanthus</taxon>
    </lineage>
</organism>
<dbReference type="InterPro" id="IPR002109">
    <property type="entry name" value="Glutaredoxin"/>
</dbReference>
<dbReference type="OrthoDB" id="418495at2759"/>
<keyword evidence="4" id="KW-1185">Reference proteome</keyword>
<dbReference type="InterPro" id="IPR006869">
    <property type="entry name" value="DUF547"/>
</dbReference>
<reference evidence="4" key="1">
    <citation type="journal article" date="2018" name="Gigascience">
        <title>Genome assembly of the Pink Ipe (Handroanthus impetiginosus, Bignoniaceae), a highly valued, ecologically keystone Neotropical timber forest tree.</title>
        <authorList>
            <person name="Silva-Junior O.B."/>
            <person name="Grattapaglia D."/>
            <person name="Novaes E."/>
            <person name="Collevatti R.G."/>
        </authorList>
    </citation>
    <scope>NUCLEOTIDE SEQUENCE [LARGE SCALE GENOMIC DNA]</scope>
    <source>
        <strain evidence="4">cv. UFG-1</strain>
    </source>
</reference>
<dbReference type="Gene3D" id="1.10.10.10">
    <property type="entry name" value="Winged helix-like DNA-binding domain superfamily/Winged helix DNA-binding domain"/>
    <property type="match status" value="1"/>
</dbReference>
<dbReference type="Pfam" id="PF00462">
    <property type="entry name" value="Glutaredoxin"/>
    <property type="match status" value="1"/>
</dbReference>
<dbReference type="SUPFAM" id="SSF46785">
    <property type="entry name" value="Winged helix' DNA-binding domain"/>
    <property type="match status" value="1"/>
</dbReference>
<dbReference type="PANTHER" id="PTHR46361">
    <property type="entry name" value="ELECTRON CARRIER/ PROTEIN DISULFIDE OXIDOREDUCTASE"/>
    <property type="match status" value="1"/>
</dbReference>
<dbReference type="InterPro" id="IPR036249">
    <property type="entry name" value="Thioredoxin-like_sf"/>
</dbReference>
<dbReference type="InterPro" id="IPR036388">
    <property type="entry name" value="WH-like_DNA-bd_sf"/>
</dbReference>
<feature type="compositionally biased region" description="Basic and acidic residues" evidence="1">
    <location>
        <begin position="8"/>
        <end position="26"/>
    </location>
</feature>
<comment type="caution">
    <text evidence="3">The sequence shown here is derived from an EMBL/GenBank/DDBJ whole genome shotgun (WGS) entry which is preliminary data.</text>
</comment>
<evidence type="ECO:0000313" key="4">
    <source>
        <dbReference type="Proteomes" id="UP000231279"/>
    </source>
</evidence>
<feature type="region of interest" description="Disordered" evidence="1">
    <location>
        <begin position="1"/>
        <end position="95"/>
    </location>
</feature>
<accession>A0A2G9FXQ3</accession>
<dbReference type="SMART" id="SM00049">
    <property type="entry name" value="DEP"/>
    <property type="match status" value="1"/>
</dbReference>
<evidence type="ECO:0000313" key="3">
    <source>
        <dbReference type="EMBL" id="PIM97845.1"/>
    </source>
</evidence>
<gene>
    <name evidence="3" type="ORF">CDL12_29683</name>
</gene>
<dbReference type="GO" id="GO:0035556">
    <property type="term" value="P:intracellular signal transduction"/>
    <property type="evidence" value="ECO:0007669"/>
    <property type="project" value="InterPro"/>
</dbReference>
<name>A0A2G9FXQ3_9LAMI</name>
<dbReference type="Proteomes" id="UP000231279">
    <property type="component" value="Unassembled WGS sequence"/>
</dbReference>
<dbReference type="Pfam" id="PF00610">
    <property type="entry name" value="DEP"/>
    <property type="match status" value="1"/>
</dbReference>
<dbReference type="PANTHER" id="PTHR46361:SF1">
    <property type="entry name" value="F26K24.21 PROTEIN"/>
    <property type="match status" value="1"/>
</dbReference>
<dbReference type="PROSITE" id="PS50186">
    <property type="entry name" value="DEP"/>
    <property type="match status" value="1"/>
</dbReference>
<dbReference type="CDD" id="cd04371">
    <property type="entry name" value="DEP"/>
    <property type="match status" value="1"/>
</dbReference>
<feature type="domain" description="DEP" evidence="2">
    <location>
        <begin position="273"/>
        <end position="346"/>
    </location>
</feature>
<sequence length="622" mass="70840">MDLPSGGENHDFINGHHIPTQEEKGGENLFPDKNGNPPQEDMKTYQINPDSQKKVVNGGENSEMIRPHSQLPKPEAPPGVMERSRSLPETLESPASTIGKFLREKSNSVSAAITKRISFLTKDDDDGDEAIIKEFNLVGLKVIKTLKDERKELKGRISFFSRSNCRDCGAVRSFLRERNLNFVEINVDVYPAREKELIERTGGTAVPQIFFNEKLIGGLVALNSLRNSGILEAKMEEILGRKCPEDAPAAPVYGFDEEEEVEGDEMVAVVRVVRQRVPIQDRIMKMKFVKNCFSGAELVEALIHHFDCGRRKAIEIGKQLARKHFIHHVFGENEFEDGNHFYRFLEHEQFIPKCYNFRGVVNDCEPKAAAAVSQRITCIMSAILESYASDDRCRLDFTGISNSEEFRRYVNLVEDLQRVNLLTLSHDEKLAFFLNLHNAMAIHAVIRIGHPGGMIDRRAFFSEFMYVMGGYPYSLSSIKNGILRNNRRPPFSLIKPFGNGDRHLELAFPKVNQLIHFGIWNATRGSPSIRFYTPQSVESELRNAAREYFHRSDGMQVDLAKRTVYLPRLIKWYSADFGQEKEILKWIVKYLDASKAGLLTHLLSDGGSIKVVYQNYDWSLNF</sequence>
<protein>
    <submittedName>
        <fullName evidence="3">Glutaredoxin</fullName>
    </submittedName>
</protein>
<dbReference type="PROSITE" id="PS51354">
    <property type="entry name" value="GLUTAREDOXIN_2"/>
    <property type="match status" value="1"/>
</dbReference>
<proteinExistence type="predicted"/>
<evidence type="ECO:0000259" key="2">
    <source>
        <dbReference type="PROSITE" id="PS50186"/>
    </source>
</evidence>
<dbReference type="AlphaFoldDB" id="A0A2G9FXQ3"/>
<dbReference type="EMBL" id="NKXS01009056">
    <property type="protein sequence ID" value="PIM97845.1"/>
    <property type="molecule type" value="Genomic_DNA"/>
</dbReference>
<dbReference type="STRING" id="429701.A0A2G9FXQ3"/>
<evidence type="ECO:0000256" key="1">
    <source>
        <dbReference type="SAM" id="MobiDB-lite"/>
    </source>
</evidence>
<dbReference type="SUPFAM" id="SSF52833">
    <property type="entry name" value="Thioredoxin-like"/>
    <property type="match status" value="1"/>
</dbReference>
<dbReference type="InterPro" id="IPR036390">
    <property type="entry name" value="WH_DNA-bd_sf"/>
</dbReference>
<dbReference type="Gene3D" id="3.40.30.10">
    <property type="entry name" value="Glutaredoxin"/>
    <property type="match status" value="1"/>
</dbReference>
<dbReference type="InterPro" id="IPR000591">
    <property type="entry name" value="DEP_dom"/>
</dbReference>
<dbReference type="Pfam" id="PF04784">
    <property type="entry name" value="DUF547"/>
    <property type="match status" value="1"/>
</dbReference>